<dbReference type="PANTHER" id="PTHR46641">
    <property type="entry name" value="FMRFAMIDE RECEPTOR-RELATED"/>
    <property type="match status" value="1"/>
</dbReference>
<evidence type="ECO:0000256" key="5">
    <source>
        <dbReference type="ARBA" id="ARBA00023136"/>
    </source>
</evidence>
<feature type="domain" description="G-protein coupled receptors family 1 profile" evidence="7">
    <location>
        <begin position="57"/>
        <end position="319"/>
    </location>
</feature>
<dbReference type="Pfam" id="PF00001">
    <property type="entry name" value="7tm_1"/>
    <property type="match status" value="1"/>
</dbReference>
<evidence type="ECO:0000256" key="1">
    <source>
        <dbReference type="ARBA" id="ARBA00004370"/>
    </source>
</evidence>
<organism evidence="8 9">
    <name type="scientific">Oedothorax gibbosus</name>
    <dbReference type="NCBI Taxonomy" id="931172"/>
    <lineage>
        <taxon>Eukaryota</taxon>
        <taxon>Metazoa</taxon>
        <taxon>Ecdysozoa</taxon>
        <taxon>Arthropoda</taxon>
        <taxon>Chelicerata</taxon>
        <taxon>Arachnida</taxon>
        <taxon>Araneae</taxon>
        <taxon>Araneomorphae</taxon>
        <taxon>Entelegynae</taxon>
        <taxon>Araneoidea</taxon>
        <taxon>Linyphiidae</taxon>
        <taxon>Erigoninae</taxon>
        <taxon>Oedothorax</taxon>
    </lineage>
</organism>
<dbReference type="InterPro" id="IPR052954">
    <property type="entry name" value="GPCR-Ligand_Int"/>
</dbReference>
<dbReference type="InterPro" id="IPR000276">
    <property type="entry name" value="GPCR_Rhodpsn"/>
</dbReference>
<dbReference type="CDD" id="cd14978">
    <property type="entry name" value="7tmA_FMRFamide_R-like"/>
    <property type="match status" value="1"/>
</dbReference>
<dbReference type="Proteomes" id="UP000827092">
    <property type="component" value="Unassembled WGS sequence"/>
</dbReference>
<protein>
    <recommendedName>
        <fullName evidence="7">G-protein coupled receptors family 1 profile domain-containing protein</fullName>
    </recommendedName>
</protein>
<keyword evidence="9" id="KW-1185">Reference proteome</keyword>
<keyword evidence="5 6" id="KW-0472">Membrane</keyword>
<dbReference type="GO" id="GO:0004930">
    <property type="term" value="F:G protein-coupled receptor activity"/>
    <property type="evidence" value="ECO:0007669"/>
    <property type="project" value="InterPro"/>
</dbReference>
<dbReference type="AlphaFoldDB" id="A0AAV6UQD6"/>
<evidence type="ECO:0000313" key="9">
    <source>
        <dbReference type="Proteomes" id="UP000827092"/>
    </source>
</evidence>
<dbReference type="PANTHER" id="PTHR46641:SF2">
    <property type="entry name" value="FMRFAMIDE RECEPTOR"/>
    <property type="match status" value="1"/>
</dbReference>
<evidence type="ECO:0000256" key="4">
    <source>
        <dbReference type="ARBA" id="ARBA00022989"/>
    </source>
</evidence>
<comment type="similarity">
    <text evidence="2">Belongs to the G-protein coupled receptor 1 family.</text>
</comment>
<dbReference type="GO" id="GO:0016020">
    <property type="term" value="C:membrane"/>
    <property type="evidence" value="ECO:0007669"/>
    <property type="project" value="UniProtKB-SubCell"/>
</dbReference>
<feature type="transmembrane region" description="Helical" evidence="6">
    <location>
        <begin position="118"/>
        <end position="143"/>
    </location>
</feature>
<proteinExistence type="inferred from homology"/>
<feature type="transmembrane region" description="Helical" evidence="6">
    <location>
        <begin position="299"/>
        <end position="322"/>
    </location>
</feature>
<feature type="transmembrane region" description="Helical" evidence="6">
    <location>
        <begin position="77"/>
        <end position="98"/>
    </location>
</feature>
<dbReference type="PROSITE" id="PS50262">
    <property type="entry name" value="G_PROTEIN_RECEP_F1_2"/>
    <property type="match status" value="1"/>
</dbReference>
<feature type="transmembrane region" description="Helical" evidence="6">
    <location>
        <begin position="220"/>
        <end position="243"/>
    </location>
</feature>
<comment type="subcellular location">
    <subcellularLocation>
        <location evidence="1">Membrane</location>
    </subcellularLocation>
</comment>
<feature type="transmembrane region" description="Helical" evidence="6">
    <location>
        <begin position="40"/>
        <end position="65"/>
    </location>
</feature>
<feature type="transmembrane region" description="Helical" evidence="6">
    <location>
        <begin position="164"/>
        <end position="184"/>
    </location>
</feature>
<sequence>MNSSHWSSTKTAILRAFLLNMSEGATDDLLLESEVSTFEFVTEGVLISTVGVLGVVANLVSLIILSRPQMRSSVNCGLQGLAVFDTMVLICAVLMLGLNKLGSRVSWLRHYSIHLSPLIIPVAYPVGLIAQTGSVWTTVAVTAERYVAVCHPLRAKALCTYRRARCLQLMVTLAAVVYNIPRFWEVEHTESFSPEMNRTVYRVVASQLRVNKLYYEVYHVWLYLLVMYFIPFLVLAVLNTHIWRTVRRANVERRTLSRKQEGEFGLATMLLCVVCVFLACNILALLVNVVEYFDVFLPPLVWVSNLLVTVNSSVNFVIYCIFGRKFKRTFLVVFCRYPTRRVSINDSFQGSTWIRFRTVKSSTGSLNHSVYVNGNCHI</sequence>
<evidence type="ECO:0000256" key="6">
    <source>
        <dbReference type="SAM" id="Phobius"/>
    </source>
</evidence>
<evidence type="ECO:0000313" key="8">
    <source>
        <dbReference type="EMBL" id="KAG8186389.1"/>
    </source>
</evidence>
<dbReference type="InterPro" id="IPR017452">
    <property type="entry name" value="GPCR_Rhodpsn_7TM"/>
</dbReference>
<dbReference type="PRINTS" id="PR00237">
    <property type="entry name" value="GPCRRHODOPSN"/>
</dbReference>
<accession>A0AAV6UQD6</accession>
<evidence type="ECO:0000256" key="2">
    <source>
        <dbReference type="ARBA" id="ARBA00010663"/>
    </source>
</evidence>
<dbReference type="EMBL" id="JAFNEN010000304">
    <property type="protein sequence ID" value="KAG8186389.1"/>
    <property type="molecule type" value="Genomic_DNA"/>
</dbReference>
<keyword evidence="4 6" id="KW-1133">Transmembrane helix</keyword>
<gene>
    <name evidence="8" type="ORF">JTE90_026807</name>
</gene>
<evidence type="ECO:0000256" key="3">
    <source>
        <dbReference type="ARBA" id="ARBA00022692"/>
    </source>
</evidence>
<name>A0AAV6UQD6_9ARAC</name>
<reference evidence="8 9" key="1">
    <citation type="journal article" date="2022" name="Nat. Ecol. Evol.">
        <title>A masculinizing supergene underlies an exaggerated male reproductive morph in a spider.</title>
        <authorList>
            <person name="Hendrickx F."/>
            <person name="De Corte Z."/>
            <person name="Sonet G."/>
            <person name="Van Belleghem S.M."/>
            <person name="Kostlbacher S."/>
            <person name="Vangestel C."/>
        </authorList>
    </citation>
    <scope>NUCLEOTIDE SEQUENCE [LARGE SCALE GENOMIC DNA]</scope>
    <source>
        <strain evidence="8">W744_W776</strain>
    </source>
</reference>
<evidence type="ECO:0000259" key="7">
    <source>
        <dbReference type="PROSITE" id="PS50262"/>
    </source>
</evidence>
<keyword evidence="3 6" id="KW-0812">Transmembrane</keyword>
<feature type="transmembrane region" description="Helical" evidence="6">
    <location>
        <begin position="264"/>
        <end position="287"/>
    </location>
</feature>
<dbReference type="Gene3D" id="1.20.1070.10">
    <property type="entry name" value="Rhodopsin 7-helix transmembrane proteins"/>
    <property type="match status" value="1"/>
</dbReference>
<comment type="caution">
    <text evidence="8">The sequence shown here is derived from an EMBL/GenBank/DDBJ whole genome shotgun (WGS) entry which is preliminary data.</text>
</comment>
<dbReference type="SUPFAM" id="SSF81321">
    <property type="entry name" value="Family A G protein-coupled receptor-like"/>
    <property type="match status" value="1"/>
</dbReference>